<keyword evidence="6" id="KW-1185">Reference proteome</keyword>
<accession>A0A9X3Z6M4</accession>
<dbReference type="InterPro" id="IPR051270">
    <property type="entry name" value="Tyrosine-tRNA_ligase_regulator"/>
</dbReference>
<dbReference type="Proteomes" id="UP001141619">
    <property type="component" value="Unassembled WGS sequence"/>
</dbReference>
<keyword evidence="2 3" id="KW-0694">RNA-binding</keyword>
<dbReference type="InterPro" id="IPR012340">
    <property type="entry name" value="NA-bd_OB-fold"/>
</dbReference>
<evidence type="ECO:0000313" key="6">
    <source>
        <dbReference type="Proteomes" id="UP001141619"/>
    </source>
</evidence>
<dbReference type="PANTHER" id="PTHR11586:SF37">
    <property type="entry name" value="TRNA-BINDING DOMAIN-CONTAINING PROTEIN"/>
    <property type="match status" value="1"/>
</dbReference>
<dbReference type="FunFam" id="2.40.50.140:FF:000165">
    <property type="entry name" value="Chaperone CsaA"/>
    <property type="match status" value="1"/>
</dbReference>
<reference evidence="5" key="1">
    <citation type="submission" date="2022-08" db="EMBL/GenBank/DDBJ databases">
        <authorList>
            <person name="Vandamme P."/>
            <person name="Hettiarachchi A."/>
            <person name="Peeters C."/>
            <person name="Cnockaert M."/>
            <person name="Carlier A."/>
        </authorList>
    </citation>
    <scope>NUCLEOTIDE SEQUENCE</scope>
    <source>
        <strain evidence="5">LMG 31809</strain>
    </source>
</reference>
<evidence type="ECO:0000256" key="1">
    <source>
        <dbReference type="ARBA" id="ARBA00022555"/>
    </source>
</evidence>
<feature type="domain" description="TRNA-binding" evidence="4">
    <location>
        <begin position="6"/>
        <end position="109"/>
    </location>
</feature>
<dbReference type="SUPFAM" id="SSF50249">
    <property type="entry name" value="Nucleic acid-binding proteins"/>
    <property type="match status" value="1"/>
</dbReference>
<gene>
    <name evidence="5" type="ORF">NYP16_05265</name>
</gene>
<dbReference type="RefSeq" id="WP_274943067.1">
    <property type="nucleotide sequence ID" value="NZ_JANWOI010000002.1"/>
</dbReference>
<dbReference type="NCBIfam" id="TIGR02222">
    <property type="entry name" value="chap_CsaA"/>
    <property type="match status" value="1"/>
</dbReference>
<evidence type="ECO:0000256" key="3">
    <source>
        <dbReference type="PROSITE-ProRule" id="PRU00209"/>
    </source>
</evidence>
<dbReference type="EMBL" id="JANWOI010000002">
    <property type="protein sequence ID" value="MDA5193365.1"/>
    <property type="molecule type" value="Genomic_DNA"/>
</dbReference>
<keyword evidence="1 3" id="KW-0820">tRNA-binding</keyword>
<evidence type="ECO:0000259" key="4">
    <source>
        <dbReference type="PROSITE" id="PS50886"/>
    </source>
</evidence>
<dbReference type="PANTHER" id="PTHR11586">
    <property type="entry name" value="TRNA-AMINOACYLATION COFACTOR ARC1 FAMILY MEMBER"/>
    <property type="match status" value="1"/>
</dbReference>
<dbReference type="NCBIfam" id="NF007494">
    <property type="entry name" value="PRK10089.1-3"/>
    <property type="match status" value="1"/>
</dbReference>
<sequence>MISWQDFENIGLRIGTIERVEPFPEAKKPAYKLWVNLGPLGVKQSSAQVTDLYSPADLLGKQVLCVTNFPPKRIAGFRSEVLVTGVYREDGAVVLASFEHKVPDGSLLA</sequence>
<organism evidence="5 6">
    <name type="scientific">Govanella unica</name>
    <dbReference type="NCBI Taxonomy" id="2975056"/>
    <lineage>
        <taxon>Bacteria</taxon>
        <taxon>Pseudomonadati</taxon>
        <taxon>Pseudomonadota</taxon>
        <taxon>Alphaproteobacteria</taxon>
        <taxon>Emcibacterales</taxon>
        <taxon>Govanellaceae</taxon>
        <taxon>Govanella</taxon>
    </lineage>
</organism>
<evidence type="ECO:0000313" key="5">
    <source>
        <dbReference type="EMBL" id="MDA5193365.1"/>
    </source>
</evidence>
<dbReference type="AlphaFoldDB" id="A0A9X3Z6M4"/>
<dbReference type="PROSITE" id="PS50886">
    <property type="entry name" value="TRBD"/>
    <property type="match status" value="1"/>
</dbReference>
<dbReference type="GO" id="GO:0000049">
    <property type="term" value="F:tRNA binding"/>
    <property type="evidence" value="ECO:0007669"/>
    <property type="project" value="UniProtKB-UniRule"/>
</dbReference>
<comment type="caution">
    <text evidence="5">The sequence shown here is derived from an EMBL/GenBank/DDBJ whole genome shotgun (WGS) entry which is preliminary data.</text>
</comment>
<reference evidence="5" key="2">
    <citation type="journal article" date="2023" name="Syst. Appl. Microbiol.">
        <title>Govania unica gen. nov., sp. nov., a rare biosphere bacterium that represents a novel family in the class Alphaproteobacteria.</title>
        <authorList>
            <person name="Vandamme P."/>
            <person name="Peeters C."/>
            <person name="Hettiarachchi A."/>
            <person name="Cnockaert M."/>
            <person name="Carlier A."/>
        </authorList>
    </citation>
    <scope>NUCLEOTIDE SEQUENCE</scope>
    <source>
        <strain evidence="5">LMG 31809</strain>
    </source>
</reference>
<dbReference type="NCBIfam" id="NF007495">
    <property type="entry name" value="PRK10089.1-4"/>
    <property type="match status" value="1"/>
</dbReference>
<protein>
    <submittedName>
        <fullName evidence="5">tRNA-binding protein</fullName>
    </submittedName>
</protein>
<dbReference type="Pfam" id="PF01588">
    <property type="entry name" value="tRNA_bind"/>
    <property type="match status" value="1"/>
</dbReference>
<proteinExistence type="predicted"/>
<evidence type="ECO:0000256" key="2">
    <source>
        <dbReference type="ARBA" id="ARBA00022884"/>
    </source>
</evidence>
<name>A0A9X3Z6M4_9PROT</name>
<dbReference type="InterPro" id="IPR002547">
    <property type="entry name" value="tRNA-bd_dom"/>
</dbReference>
<dbReference type="Gene3D" id="2.40.50.140">
    <property type="entry name" value="Nucleic acid-binding proteins"/>
    <property type="match status" value="1"/>
</dbReference>
<dbReference type="InterPro" id="IPR008231">
    <property type="entry name" value="CsaA"/>
</dbReference>
<dbReference type="CDD" id="cd02798">
    <property type="entry name" value="tRNA_bind_CsaA"/>
    <property type="match status" value="1"/>
</dbReference>